<sequence length="73" mass="8390">MPINNSNSNTSLNPLQFTHLGFQLRRLRILMPHNSNNPNHSIRIILNNNKGLTMARLLLSQCRPMCPTRLRNA</sequence>
<keyword evidence="2" id="KW-1185">Reference proteome</keyword>
<evidence type="ECO:0000313" key="1">
    <source>
        <dbReference type="EMBL" id="KAJ8573338.1"/>
    </source>
</evidence>
<protein>
    <submittedName>
        <fullName evidence="1">Uncharacterized protein</fullName>
    </submittedName>
</protein>
<name>A0A9Q1RV64_9SOLA</name>
<evidence type="ECO:0000313" key="2">
    <source>
        <dbReference type="Proteomes" id="UP001152561"/>
    </source>
</evidence>
<dbReference type="Proteomes" id="UP001152561">
    <property type="component" value="Unassembled WGS sequence"/>
</dbReference>
<comment type="caution">
    <text evidence="1">The sequence shown here is derived from an EMBL/GenBank/DDBJ whole genome shotgun (WGS) entry which is preliminary data.</text>
</comment>
<gene>
    <name evidence="1" type="ORF">K7X08_009849</name>
</gene>
<dbReference type="EMBL" id="JAJAGQ010000001">
    <property type="protein sequence ID" value="KAJ8573338.1"/>
    <property type="molecule type" value="Genomic_DNA"/>
</dbReference>
<reference evidence="2" key="1">
    <citation type="journal article" date="2023" name="Proc. Natl. Acad. Sci. U.S.A.">
        <title>Genomic and structural basis for evolution of tropane alkaloid biosynthesis.</title>
        <authorList>
            <person name="Wanga Y.-J."/>
            <person name="Taina T."/>
            <person name="Yua J.-Y."/>
            <person name="Lia J."/>
            <person name="Xua B."/>
            <person name="Chenc J."/>
            <person name="D'Auriad J.C."/>
            <person name="Huanga J.-P."/>
            <person name="Huanga S.-X."/>
        </authorList>
    </citation>
    <scope>NUCLEOTIDE SEQUENCE [LARGE SCALE GENOMIC DNA]</scope>
    <source>
        <strain evidence="2">cv. KIB-2019</strain>
    </source>
</reference>
<accession>A0A9Q1RV64</accession>
<dbReference type="AlphaFoldDB" id="A0A9Q1RV64"/>
<organism evidence="1 2">
    <name type="scientific">Anisodus acutangulus</name>
    <dbReference type="NCBI Taxonomy" id="402998"/>
    <lineage>
        <taxon>Eukaryota</taxon>
        <taxon>Viridiplantae</taxon>
        <taxon>Streptophyta</taxon>
        <taxon>Embryophyta</taxon>
        <taxon>Tracheophyta</taxon>
        <taxon>Spermatophyta</taxon>
        <taxon>Magnoliopsida</taxon>
        <taxon>eudicotyledons</taxon>
        <taxon>Gunneridae</taxon>
        <taxon>Pentapetalae</taxon>
        <taxon>asterids</taxon>
        <taxon>lamiids</taxon>
        <taxon>Solanales</taxon>
        <taxon>Solanaceae</taxon>
        <taxon>Solanoideae</taxon>
        <taxon>Hyoscyameae</taxon>
        <taxon>Anisodus</taxon>
    </lineage>
</organism>
<proteinExistence type="predicted"/>